<keyword evidence="2" id="KW-1185">Reference proteome</keyword>
<comment type="caution">
    <text evidence="1">The sequence shown here is derived from an EMBL/GenBank/DDBJ whole genome shotgun (WGS) entry which is preliminary data.</text>
</comment>
<proteinExistence type="predicted"/>
<dbReference type="RefSeq" id="WP_099786832.1">
    <property type="nucleotide sequence ID" value="NZ_JBHLYV010000100.1"/>
</dbReference>
<sequence length="116" mass="12486">MTLRLAPIKKFINEIDLELAPAPAPAGVSYTVLVVNLAKLLQLLGAMPSAELAAFREMVVEMRAFHAAHPTEQCSIELFNERDRGGGFYGSISCRAPTSDEAATASLNARIGATRR</sequence>
<evidence type="ECO:0000313" key="2">
    <source>
        <dbReference type="Proteomes" id="UP000230390"/>
    </source>
</evidence>
<dbReference type="AlphaFoldDB" id="A0A2G8TM13"/>
<dbReference type="EMBL" id="PDOC01000001">
    <property type="protein sequence ID" value="PIL47029.1"/>
    <property type="molecule type" value="Genomic_DNA"/>
</dbReference>
<protein>
    <submittedName>
        <fullName evidence="1">Uncharacterized protein</fullName>
    </submittedName>
</protein>
<evidence type="ECO:0000313" key="1">
    <source>
        <dbReference type="EMBL" id="PIL47029.1"/>
    </source>
</evidence>
<organism evidence="1 2">
    <name type="scientific">Massilia eurypsychrophila</name>
    <dbReference type="NCBI Taxonomy" id="1485217"/>
    <lineage>
        <taxon>Bacteria</taxon>
        <taxon>Pseudomonadati</taxon>
        <taxon>Pseudomonadota</taxon>
        <taxon>Betaproteobacteria</taxon>
        <taxon>Burkholderiales</taxon>
        <taxon>Oxalobacteraceae</taxon>
        <taxon>Telluria group</taxon>
        <taxon>Massilia</taxon>
    </lineage>
</organism>
<accession>A0A2G8TM13</accession>
<gene>
    <name evidence="1" type="ORF">CR105_02490</name>
</gene>
<dbReference type="Proteomes" id="UP000230390">
    <property type="component" value="Unassembled WGS sequence"/>
</dbReference>
<name>A0A2G8TM13_9BURK</name>
<reference evidence="1 2" key="1">
    <citation type="submission" date="2017-10" db="EMBL/GenBank/DDBJ databases">
        <title>Massilia psychrophilum sp. nov., a novel purple-pigmented bacterium isolated from Tianshan glacier, Xinjiang Municipality, China.</title>
        <authorList>
            <person name="Wang H."/>
        </authorList>
    </citation>
    <scope>NUCLEOTIDE SEQUENCE [LARGE SCALE GENOMIC DNA]</scope>
    <source>
        <strain evidence="1 2">JCM 30074</strain>
    </source>
</reference>